<dbReference type="GO" id="GO:0006364">
    <property type="term" value="P:rRNA processing"/>
    <property type="evidence" value="ECO:0007669"/>
    <property type="project" value="InterPro"/>
</dbReference>
<gene>
    <name evidence="1" type="primary">rbfA_25</name>
    <name evidence="1" type="ORF">SDC9_83559</name>
</gene>
<dbReference type="GO" id="GO:0005829">
    <property type="term" value="C:cytosol"/>
    <property type="evidence" value="ECO:0007669"/>
    <property type="project" value="TreeGrafter"/>
</dbReference>
<protein>
    <submittedName>
        <fullName evidence="1">Ribosome-binding factor A</fullName>
    </submittedName>
</protein>
<dbReference type="InterPro" id="IPR020053">
    <property type="entry name" value="Ribosome-bd_factorA_CS"/>
</dbReference>
<dbReference type="PROSITE" id="PS01319">
    <property type="entry name" value="RBFA"/>
    <property type="match status" value="1"/>
</dbReference>
<comment type="caution">
    <text evidence="1">The sequence shown here is derived from an EMBL/GenBank/DDBJ whole genome shotgun (WGS) entry which is preliminary data.</text>
</comment>
<dbReference type="Gene3D" id="3.30.300.20">
    <property type="match status" value="1"/>
</dbReference>
<dbReference type="NCBIfam" id="TIGR00082">
    <property type="entry name" value="rbfA"/>
    <property type="match status" value="1"/>
</dbReference>
<dbReference type="InterPro" id="IPR023799">
    <property type="entry name" value="RbfA_dom_sf"/>
</dbReference>
<reference evidence="1" key="1">
    <citation type="submission" date="2019-08" db="EMBL/GenBank/DDBJ databases">
        <authorList>
            <person name="Kucharzyk K."/>
            <person name="Murdoch R.W."/>
            <person name="Higgins S."/>
            <person name="Loffler F."/>
        </authorList>
    </citation>
    <scope>NUCLEOTIDE SEQUENCE</scope>
</reference>
<dbReference type="InterPro" id="IPR000238">
    <property type="entry name" value="RbfA"/>
</dbReference>
<dbReference type="PANTHER" id="PTHR33515:SF1">
    <property type="entry name" value="RIBOSOME-BINDING FACTOR A, CHLOROPLASTIC-RELATED"/>
    <property type="match status" value="1"/>
</dbReference>
<dbReference type="EMBL" id="VSSQ01007781">
    <property type="protein sequence ID" value="MPM36955.1"/>
    <property type="molecule type" value="Genomic_DNA"/>
</dbReference>
<dbReference type="AlphaFoldDB" id="A0A644Z7U9"/>
<name>A0A644Z7U9_9ZZZZ</name>
<dbReference type="PANTHER" id="PTHR33515">
    <property type="entry name" value="RIBOSOME-BINDING FACTOR A, CHLOROPLASTIC-RELATED"/>
    <property type="match status" value="1"/>
</dbReference>
<dbReference type="Pfam" id="PF02033">
    <property type="entry name" value="RBFA"/>
    <property type="match status" value="1"/>
</dbReference>
<dbReference type="HAMAP" id="MF_00003">
    <property type="entry name" value="RbfA"/>
    <property type="match status" value="1"/>
</dbReference>
<dbReference type="SUPFAM" id="SSF89919">
    <property type="entry name" value="Ribosome-binding factor A, RbfA"/>
    <property type="match status" value="1"/>
</dbReference>
<sequence length="120" mass="13819">MARLRVEKLQEAIRQEISKIVLNDIKDPRIQFVTVTAVELTDDLSFAKIYISLYGPEETKKDVWAALNKAIGFIRTEIAKRIRLRVAPSLIFCKDTSLEYSAHIQGLLEKIKKDEKTENE</sequence>
<organism evidence="1">
    <name type="scientific">bioreactor metagenome</name>
    <dbReference type="NCBI Taxonomy" id="1076179"/>
    <lineage>
        <taxon>unclassified sequences</taxon>
        <taxon>metagenomes</taxon>
        <taxon>ecological metagenomes</taxon>
    </lineage>
</organism>
<evidence type="ECO:0000313" key="1">
    <source>
        <dbReference type="EMBL" id="MPM36955.1"/>
    </source>
</evidence>
<dbReference type="InterPro" id="IPR015946">
    <property type="entry name" value="KH_dom-like_a/b"/>
</dbReference>
<proteinExistence type="inferred from homology"/>
<dbReference type="GO" id="GO:0043024">
    <property type="term" value="F:ribosomal small subunit binding"/>
    <property type="evidence" value="ECO:0007669"/>
    <property type="project" value="TreeGrafter"/>
</dbReference>
<accession>A0A644Z7U9</accession>